<dbReference type="SUPFAM" id="SSF160369">
    <property type="entry name" value="Ribosomal protein L10-like"/>
    <property type="match status" value="1"/>
</dbReference>
<evidence type="ECO:0000256" key="1">
    <source>
        <dbReference type="ARBA" id="ARBA00008889"/>
    </source>
</evidence>
<dbReference type="CDD" id="cd05797">
    <property type="entry name" value="Ribosomal_L10"/>
    <property type="match status" value="1"/>
</dbReference>
<evidence type="ECO:0008006" key="5">
    <source>
        <dbReference type="Google" id="ProtNLM"/>
    </source>
</evidence>
<dbReference type="Gene3D" id="3.30.70.1730">
    <property type="match status" value="1"/>
</dbReference>
<gene>
    <name evidence="4" type="ORF">METZ01_LOCUS75822</name>
</gene>
<sequence length="171" mass="18331">MALNIEAKKALVAEVNAIALTAHSAVAAEYRGLTVTEMTALRSEARNSGVYLKVVKNTLARRAVEGTEFECLRDSLSGPVLLAFSQQDPGSAARIIKGFSKEHDKLKAVSVSIGGELFGAEDLDRLASLPSLDEARSQLLSVFKAPLSQLLRTLDEPPAMLARLLQGRGDQ</sequence>
<name>A0A381U5X1_9ZZZZ</name>
<comment type="similarity">
    <text evidence="1">Belongs to the universal ribosomal protein uL10 family.</text>
</comment>
<dbReference type="GO" id="GO:0006412">
    <property type="term" value="P:translation"/>
    <property type="evidence" value="ECO:0007669"/>
    <property type="project" value="InterPro"/>
</dbReference>
<protein>
    <recommendedName>
        <fullName evidence="5">50S ribosomal protein L10</fullName>
    </recommendedName>
</protein>
<dbReference type="PROSITE" id="PS01109">
    <property type="entry name" value="RIBOSOMAL_L10"/>
    <property type="match status" value="1"/>
</dbReference>
<evidence type="ECO:0000256" key="2">
    <source>
        <dbReference type="ARBA" id="ARBA00022980"/>
    </source>
</evidence>
<dbReference type="EMBL" id="UINC01005695">
    <property type="protein sequence ID" value="SVA22968.1"/>
    <property type="molecule type" value="Genomic_DNA"/>
</dbReference>
<dbReference type="HAMAP" id="MF_00362">
    <property type="entry name" value="Ribosomal_uL10"/>
    <property type="match status" value="1"/>
</dbReference>
<dbReference type="InterPro" id="IPR043141">
    <property type="entry name" value="Ribosomal_uL10-like_sf"/>
</dbReference>
<organism evidence="4">
    <name type="scientific">marine metagenome</name>
    <dbReference type="NCBI Taxonomy" id="408172"/>
    <lineage>
        <taxon>unclassified sequences</taxon>
        <taxon>metagenomes</taxon>
        <taxon>ecological metagenomes</taxon>
    </lineage>
</organism>
<dbReference type="Pfam" id="PF00466">
    <property type="entry name" value="Ribosomal_L10"/>
    <property type="match status" value="1"/>
</dbReference>
<dbReference type="InterPro" id="IPR001790">
    <property type="entry name" value="Ribosomal_uL10"/>
</dbReference>
<proteinExistence type="inferred from homology"/>
<dbReference type="InterPro" id="IPR022973">
    <property type="entry name" value="Ribosomal_uL10_bac"/>
</dbReference>
<dbReference type="Gene3D" id="6.10.250.290">
    <property type="match status" value="1"/>
</dbReference>
<dbReference type="InterPro" id="IPR002363">
    <property type="entry name" value="Ribosomal_uL10_CS_bac"/>
</dbReference>
<accession>A0A381U5X1</accession>
<dbReference type="GO" id="GO:0003735">
    <property type="term" value="F:structural constituent of ribosome"/>
    <property type="evidence" value="ECO:0007669"/>
    <property type="project" value="InterPro"/>
</dbReference>
<dbReference type="InterPro" id="IPR047865">
    <property type="entry name" value="Ribosomal_uL10_bac_type"/>
</dbReference>
<evidence type="ECO:0000256" key="3">
    <source>
        <dbReference type="ARBA" id="ARBA00023274"/>
    </source>
</evidence>
<dbReference type="NCBIfam" id="NF000955">
    <property type="entry name" value="PRK00099.1-1"/>
    <property type="match status" value="1"/>
</dbReference>
<dbReference type="AlphaFoldDB" id="A0A381U5X1"/>
<reference evidence="4" key="1">
    <citation type="submission" date="2018-05" db="EMBL/GenBank/DDBJ databases">
        <authorList>
            <person name="Lanie J.A."/>
            <person name="Ng W.-L."/>
            <person name="Kazmierczak K.M."/>
            <person name="Andrzejewski T.M."/>
            <person name="Davidsen T.M."/>
            <person name="Wayne K.J."/>
            <person name="Tettelin H."/>
            <person name="Glass J.I."/>
            <person name="Rusch D."/>
            <person name="Podicherti R."/>
            <person name="Tsui H.-C.T."/>
            <person name="Winkler M.E."/>
        </authorList>
    </citation>
    <scope>NUCLEOTIDE SEQUENCE</scope>
</reference>
<dbReference type="PANTHER" id="PTHR11560">
    <property type="entry name" value="39S RIBOSOMAL PROTEIN L10, MITOCHONDRIAL"/>
    <property type="match status" value="1"/>
</dbReference>
<keyword evidence="3" id="KW-0687">Ribonucleoprotein</keyword>
<evidence type="ECO:0000313" key="4">
    <source>
        <dbReference type="EMBL" id="SVA22968.1"/>
    </source>
</evidence>
<dbReference type="GO" id="GO:0015934">
    <property type="term" value="C:large ribosomal subunit"/>
    <property type="evidence" value="ECO:0007669"/>
    <property type="project" value="InterPro"/>
</dbReference>
<keyword evidence="2" id="KW-0689">Ribosomal protein</keyword>